<dbReference type="EMBL" id="CP034726">
    <property type="protein sequence ID" value="QBP17715.1"/>
    <property type="molecule type" value="Genomic_DNA"/>
</dbReference>
<name>A0A4P6ZJ18_9LACO</name>
<keyword evidence="2" id="KW-1185">Reference proteome</keyword>
<accession>A0A4P6ZJ18</accession>
<dbReference type="InterPro" id="IPR009296">
    <property type="entry name" value="DUF951"/>
</dbReference>
<gene>
    <name evidence="1" type="ORF">ELX58_00615</name>
</gene>
<dbReference type="AlphaFoldDB" id="A0A4P6ZJ18"/>
<protein>
    <submittedName>
        <fullName evidence="1">DUF951 domain-containing protein</fullName>
    </submittedName>
</protein>
<reference evidence="2" key="1">
    <citation type="submission" date="2018-12" db="EMBL/GenBank/DDBJ databases">
        <title>A new species of lactobacillus.</title>
        <authorList>
            <person name="Jian Y."/>
            <person name="Xin L."/>
            <person name="Hong Z.J."/>
            <person name="Ming L.Z."/>
            <person name="Hong X.Z."/>
        </authorList>
    </citation>
    <scope>NUCLEOTIDE SEQUENCE [LARGE SCALE GENOMIC DNA]</scope>
    <source>
        <strain evidence="2">HSLZ-75</strain>
    </source>
</reference>
<dbReference type="OrthoDB" id="9802710at2"/>
<evidence type="ECO:0000313" key="1">
    <source>
        <dbReference type="EMBL" id="QBP17715.1"/>
    </source>
</evidence>
<dbReference type="PANTHER" id="PTHR38455:SF1">
    <property type="entry name" value="DUF951 DOMAIN-CONTAINING PROTEIN"/>
    <property type="match status" value="1"/>
</dbReference>
<proteinExistence type="predicted"/>
<dbReference type="PIRSF" id="PIRSF037263">
    <property type="entry name" value="DUF951_bac"/>
    <property type="match status" value="1"/>
</dbReference>
<evidence type="ECO:0000313" key="2">
    <source>
        <dbReference type="Proteomes" id="UP000294321"/>
    </source>
</evidence>
<dbReference type="PANTHER" id="PTHR38455">
    <property type="entry name" value="HYPOTHETICAL CYTOSOLIC PROTEIN"/>
    <property type="match status" value="1"/>
</dbReference>
<dbReference type="Proteomes" id="UP000294321">
    <property type="component" value="Chromosome"/>
</dbReference>
<dbReference type="KEGG" id="lji:ELX58_00615"/>
<sequence length="71" mass="8533">MMKYGLHDIVQMKKPHPCGANRWQIIRMGADIKIECTNCHHIVMLSRHHFERKLKKVLKKAPENIRERKFL</sequence>
<organism evidence="1 2">
    <name type="scientific">Acetilactobacillus jinshanensis</name>
    <dbReference type="NCBI Taxonomy" id="1720083"/>
    <lineage>
        <taxon>Bacteria</taxon>
        <taxon>Bacillati</taxon>
        <taxon>Bacillota</taxon>
        <taxon>Bacilli</taxon>
        <taxon>Lactobacillales</taxon>
        <taxon>Lactobacillaceae</taxon>
        <taxon>Acetilactobacillus</taxon>
    </lineage>
</organism>
<dbReference type="RefSeq" id="WP_133441260.1">
    <property type="nucleotide sequence ID" value="NZ_CP034726.1"/>
</dbReference>
<dbReference type="Pfam" id="PF06107">
    <property type="entry name" value="DUF951"/>
    <property type="match status" value="1"/>
</dbReference>